<evidence type="ECO:0000313" key="1">
    <source>
        <dbReference type="EMBL" id="KKL15356.1"/>
    </source>
</evidence>
<gene>
    <name evidence="1" type="ORF">LCGC14_2506400</name>
</gene>
<sequence>MGIFLGNMVIANGESASTVIGTRQLRTIKSLAIHGPAAVTGTITLQSADDLALGSYTPVQSGGSDITVTAAKVVVVTDVPMSTIRLLSGSSEGAERTFPVFGEEKAHV</sequence>
<proteinExistence type="predicted"/>
<comment type="caution">
    <text evidence="1">The sequence shown here is derived from an EMBL/GenBank/DDBJ whole genome shotgun (WGS) entry which is preliminary data.</text>
</comment>
<organism evidence="1">
    <name type="scientific">marine sediment metagenome</name>
    <dbReference type="NCBI Taxonomy" id="412755"/>
    <lineage>
        <taxon>unclassified sequences</taxon>
        <taxon>metagenomes</taxon>
        <taxon>ecological metagenomes</taxon>
    </lineage>
</organism>
<name>A0A0F9DC61_9ZZZZ</name>
<reference evidence="1" key="1">
    <citation type="journal article" date="2015" name="Nature">
        <title>Complex archaea that bridge the gap between prokaryotes and eukaryotes.</title>
        <authorList>
            <person name="Spang A."/>
            <person name="Saw J.H."/>
            <person name="Jorgensen S.L."/>
            <person name="Zaremba-Niedzwiedzka K."/>
            <person name="Martijn J."/>
            <person name="Lind A.E."/>
            <person name="van Eijk R."/>
            <person name="Schleper C."/>
            <person name="Guy L."/>
            <person name="Ettema T.J."/>
        </authorList>
    </citation>
    <scope>NUCLEOTIDE SEQUENCE</scope>
</reference>
<accession>A0A0F9DC61</accession>
<protein>
    <submittedName>
        <fullName evidence="1">Uncharacterized protein</fullName>
    </submittedName>
</protein>
<dbReference type="EMBL" id="LAZR01040091">
    <property type="protein sequence ID" value="KKL15356.1"/>
    <property type="molecule type" value="Genomic_DNA"/>
</dbReference>
<dbReference type="AlphaFoldDB" id="A0A0F9DC61"/>